<dbReference type="GO" id="GO:0003676">
    <property type="term" value="F:nucleic acid binding"/>
    <property type="evidence" value="ECO:0007669"/>
    <property type="project" value="InterPro"/>
</dbReference>
<evidence type="ECO:0000313" key="2">
    <source>
        <dbReference type="Proteomes" id="UP000015103"/>
    </source>
</evidence>
<dbReference type="HOGENOM" id="CLU_2661654_0_0_1"/>
<organism evidence="1 2">
    <name type="scientific">Rhodnius prolixus</name>
    <name type="common">Triatomid bug</name>
    <dbReference type="NCBI Taxonomy" id="13249"/>
    <lineage>
        <taxon>Eukaryota</taxon>
        <taxon>Metazoa</taxon>
        <taxon>Ecdysozoa</taxon>
        <taxon>Arthropoda</taxon>
        <taxon>Hexapoda</taxon>
        <taxon>Insecta</taxon>
        <taxon>Pterygota</taxon>
        <taxon>Neoptera</taxon>
        <taxon>Paraneoptera</taxon>
        <taxon>Hemiptera</taxon>
        <taxon>Heteroptera</taxon>
        <taxon>Panheteroptera</taxon>
        <taxon>Cimicomorpha</taxon>
        <taxon>Reduviidae</taxon>
        <taxon>Triatominae</taxon>
        <taxon>Rhodnius</taxon>
    </lineage>
</organism>
<dbReference type="VEuPathDB" id="VectorBase:RPRC002058"/>
<protein>
    <submittedName>
        <fullName evidence="1">Integrase catalytic domain-containing protein</fullName>
    </submittedName>
</protein>
<dbReference type="EnsemblMetazoa" id="RPRC002058-RA">
    <property type="protein sequence ID" value="RPRC002058-PA"/>
    <property type="gene ID" value="RPRC002058"/>
</dbReference>
<dbReference type="InterPro" id="IPR036397">
    <property type="entry name" value="RNaseH_sf"/>
</dbReference>
<sequence>NYSDQVTIECERPGQLVSCDFYGPLVRSKGGTKYIFCIIDNFSKFVKLYSLKSITTDSALRCLERYINEAGGLQSA</sequence>
<accession>T1HDE1</accession>
<dbReference type="InterPro" id="IPR012337">
    <property type="entry name" value="RNaseH-like_sf"/>
</dbReference>
<name>T1HDE1_RHOPR</name>
<dbReference type="PROSITE" id="PS50994">
    <property type="entry name" value="INTEGRASE"/>
    <property type="match status" value="1"/>
</dbReference>
<keyword evidence="2" id="KW-1185">Reference proteome</keyword>
<dbReference type="InParanoid" id="T1HDE1"/>
<proteinExistence type="predicted"/>
<reference evidence="1" key="1">
    <citation type="submission" date="2015-05" db="UniProtKB">
        <authorList>
            <consortium name="EnsemblMetazoa"/>
        </authorList>
    </citation>
    <scope>IDENTIFICATION</scope>
</reference>
<dbReference type="Gene3D" id="3.30.420.10">
    <property type="entry name" value="Ribonuclease H-like superfamily/Ribonuclease H"/>
    <property type="match status" value="1"/>
</dbReference>
<dbReference type="Proteomes" id="UP000015103">
    <property type="component" value="Unassembled WGS sequence"/>
</dbReference>
<evidence type="ECO:0000313" key="1">
    <source>
        <dbReference type="EnsemblMetazoa" id="RPRC002058-PA"/>
    </source>
</evidence>
<dbReference type="GO" id="GO:0015074">
    <property type="term" value="P:DNA integration"/>
    <property type="evidence" value="ECO:0007669"/>
    <property type="project" value="InterPro"/>
</dbReference>
<dbReference type="InterPro" id="IPR001584">
    <property type="entry name" value="Integrase_cat-core"/>
</dbReference>
<dbReference type="EMBL" id="ACPB03028257">
    <property type="status" value="NOT_ANNOTATED_CDS"/>
    <property type="molecule type" value="Genomic_DNA"/>
</dbReference>
<dbReference type="STRING" id="13249.T1HDE1"/>
<dbReference type="AlphaFoldDB" id="T1HDE1"/>
<dbReference type="SUPFAM" id="SSF53098">
    <property type="entry name" value="Ribonuclease H-like"/>
    <property type="match status" value="1"/>
</dbReference>